<accession>A0AA49AAR0</accession>
<evidence type="ECO:0000256" key="1">
    <source>
        <dbReference type="SAM" id="SignalP"/>
    </source>
</evidence>
<gene>
    <name evidence="3" type="ORF">IV454_12035</name>
</gene>
<evidence type="ECO:0000313" key="3">
    <source>
        <dbReference type="EMBL" id="QPI52157.1"/>
    </source>
</evidence>
<dbReference type="EMBL" id="CP065053">
    <property type="protein sequence ID" value="QPI52157.1"/>
    <property type="molecule type" value="Genomic_DNA"/>
</dbReference>
<dbReference type="Proteomes" id="UP000662888">
    <property type="component" value="Chromosome"/>
</dbReference>
<name>A0AA49AAR0_9BURK</name>
<evidence type="ECO:0000259" key="2">
    <source>
        <dbReference type="Pfam" id="PF19878"/>
    </source>
</evidence>
<keyword evidence="4" id="KW-1185">Reference proteome</keyword>
<dbReference type="InterPro" id="IPR045556">
    <property type="entry name" value="DUF6351"/>
</dbReference>
<feature type="signal peptide" evidence="1">
    <location>
        <begin position="1"/>
        <end position="25"/>
    </location>
</feature>
<proteinExistence type="predicted"/>
<evidence type="ECO:0000313" key="4">
    <source>
        <dbReference type="Proteomes" id="UP000662888"/>
    </source>
</evidence>
<dbReference type="RefSeq" id="WP_206091644.1">
    <property type="nucleotide sequence ID" value="NZ_CP065053.1"/>
</dbReference>
<organism evidence="3 4">
    <name type="scientific">Massilia antarctica</name>
    <dbReference type="NCBI Taxonomy" id="2765360"/>
    <lineage>
        <taxon>Bacteria</taxon>
        <taxon>Pseudomonadati</taxon>
        <taxon>Pseudomonadota</taxon>
        <taxon>Betaproteobacteria</taxon>
        <taxon>Burkholderiales</taxon>
        <taxon>Oxalobacteraceae</taxon>
        <taxon>Telluria group</taxon>
        <taxon>Massilia</taxon>
    </lineage>
</organism>
<reference evidence="3 4" key="1">
    <citation type="submission" date="2020-11" db="EMBL/GenBank/DDBJ databases">
        <authorList>
            <person name="Sun Q."/>
        </authorList>
    </citation>
    <scope>NUCLEOTIDE SEQUENCE [LARGE SCALE GENOMIC DNA]</scope>
    <source>
        <strain evidence="3 4">P8398</strain>
    </source>
</reference>
<sequence>MTACNPTAACALAALVLAGCGGAVHVPDRNISLTVLSSKPNEVSGGDARIAVSAAGDLPGGLTFRLNGQRIDPPMVAAGTRMEGVVSGLAEGRNTLEASYTDHGGREVSARLVLVNYPVTGPMFTGPQQQPFVCRTQESGLGQPLVDNHEGIGHPVFDAAAIDAPGRHVVGYSRYCAINTQVHYFYHTGEGFKPFDPATGYTTPPADLKTIVLNGASVPFVVRVEAGTINRFVYTIAMLAPSAARADAAPRFDTAAWNRKLVYWLRGGVGIGHQQGTAIWFSGGMRGAERQIISRILAQGYAVASSSGNEAGVHYNMRLAEETAAMTKERFIEAVGQPLFTVGVGGSGGAVQQYLFAQNRPGLLDAGIPVQSYPDMVTQTIPVADCPLLEQYFSEEVALDPASPWKTWSRRSLIEGSNASDTVVNPITDKPGSSECINGWQGAVPTVVNPVYKDPRYDLVVQNYGYPPDVFAKVKWTHWNDLANIYGTDSDGFAPNSLDNVGVQYGLGALAAGQIGKDEFLRINACVGSWKVPSQFVMWDMAADPFDARNMQRSATCRDPGGLPAPRRAGDLPAMRAAYTSGHVFTGQRLDIPMIDLRPYLEPVLNMHNARQSFSVRARLLDTNRTAAKNQVIWFTTSEADQPAHAIDALGVLDRYLSTGSAPAQFADTCFDASGAVIAAGASVWDGILNQRPKGACSAAFPVYASPRMVAGESIKGDVFKCKLKPVAAALRDGTYPEAARFSARDKEWLERIFPQGVCDYRFGDQGRPAHW</sequence>
<feature type="domain" description="DUF6351" evidence="2">
    <location>
        <begin position="34"/>
        <end position="762"/>
    </location>
</feature>
<keyword evidence="1" id="KW-0732">Signal</keyword>
<protein>
    <recommendedName>
        <fullName evidence="2">DUF6351 domain-containing protein</fullName>
    </recommendedName>
</protein>
<feature type="chain" id="PRO_5046923361" description="DUF6351 domain-containing protein" evidence="1">
    <location>
        <begin position="26"/>
        <end position="772"/>
    </location>
</feature>
<dbReference type="Pfam" id="PF19878">
    <property type="entry name" value="DUF6351"/>
    <property type="match status" value="1"/>
</dbReference>